<dbReference type="InterPro" id="IPR002110">
    <property type="entry name" value="Ankyrin_rpt"/>
</dbReference>
<keyword evidence="5" id="KW-0256">Endoplasmic reticulum</keyword>
<evidence type="ECO:0000256" key="1">
    <source>
        <dbReference type="ARBA" id="ARBA00004163"/>
    </source>
</evidence>
<gene>
    <name evidence="13" type="ORF">THAOC_06163</name>
</gene>
<accession>K0TFG8</accession>
<dbReference type="SUPFAM" id="SSF48403">
    <property type="entry name" value="Ankyrin repeat"/>
    <property type="match status" value="1"/>
</dbReference>
<evidence type="ECO:0000256" key="6">
    <source>
        <dbReference type="ARBA" id="ARBA00022892"/>
    </source>
</evidence>
<reference evidence="13 14" key="1">
    <citation type="journal article" date="2012" name="Genome Biol.">
        <title>Genome and low-iron response of an oceanic diatom adapted to chronic iron limitation.</title>
        <authorList>
            <person name="Lommer M."/>
            <person name="Specht M."/>
            <person name="Roy A.S."/>
            <person name="Kraemer L."/>
            <person name="Andreson R."/>
            <person name="Gutowska M.A."/>
            <person name="Wolf J."/>
            <person name="Bergner S.V."/>
            <person name="Schilhabel M.B."/>
            <person name="Klostermeier U.C."/>
            <person name="Beiko R.G."/>
            <person name="Rosenstiel P."/>
            <person name="Hippler M."/>
            <person name="Laroche J."/>
        </authorList>
    </citation>
    <scope>NUCLEOTIDE SEQUENCE [LARGE SCALE GENOMIC DNA]</scope>
    <source>
        <strain evidence="13 14">CCMP1005</strain>
    </source>
</reference>
<feature type="compositionally biased region" description="Acidic residues" evidence="11">
    <location>
        <begin position="335"/>
        <end position="345"/>
    </location>
</feature>
<feature type="compositionally biased region" description="Polar residues" evidence="11">
    <location>
        <begin position="177"/>
        <end position="187"/>
    </location>
</feature>
<dbReference type="GO" id="GO:0016192">
    <property type="term" value="P:vesicle-mediated transport"/>
    <property type="evidence" value="ECO:0007669"/>
    <property type="project" value="UniProtKB-KW"/>
</dbReference>
<organism evidence="13 14">
    <name type="scientific">Thalassiosira oceanica</name>
    <name type="common">Marine diatom</name>
    <dbReference type="NCBI Taxonomy" id="159749"/>
    <lineage>
        <taxon>Eukaryota</taxon>
        <taxon>Sar</taxon>
        <taxon>Stramenopiles</taxon>
        <taxon>Ochrophyta</taxon>
        <taxon>Bacillariophyta</taxon>
        <taxon>Coscinodiscophyceae</taxon>
        <taxon>Thalassiosirophycidae</taxon>
        <taxon>Thalassiosirales</taxon>
        <taxon>Thalassiosiraceae</taxon>
        <taxon>Thalassiosira</taxon>
    </lineage>
</organism>
<name>K0TFG8_THAOC</name>
<keyword evidence="4 12" id="KW-0812">Transmembrane</keyword>
<dbReference type="OMA" id="ITERFRM"/>
<keyword evidence="3" id="KW-0813">Transport</keyword>
<dbReference type="AlphaFoldDB" id="K0TFG8"/>
<evidence type="ECO:0000256" key="10">
    <source>
        <dbReference type="PROSITE-ProRule" id="PRU00023"/>
    </source>
</evidence>
<evidence type="ECO:0000256" key="9">
    <source>
        <dbReference type="ARBA" id="ARBA00023136"/>
    </source>
</evidence>
<dbReference type="OrthoDB" id="194358at2759"/>
<evidence type="ECO:0000256" key="2">
    <source>
        <dbReference type="ARBA" id="ARBA00007891"/>
    </source>
</evidence>
<evidence type="ECO:0000313" key="13">
    <source>
        <dbReference type="EMBL" id="EJK72316.1"/>
    </source>
</evidence>
<keyword evidence="10" id="KW-0040">ANK repeat</keyword>
<dbReference type="GO" id="GO:0015031">
    <property type="term" value="P:protein transport"/>
    <property type="evidence" value="ECO:0007669"/>
    <property type="project" value="UniProtKB-KW"/>
</dbReference>
<proteinExistence type="inferred from homology"/>
<evidence type="ECO:0000256" key="8">
    <source>
        <dbReference type="ARBA" id="ARBA00022989"/>
    </source>
</evidence>
<keyword evidence="7" id="KW-0653">Protein transport</keyword>
<dbReference type="EMBL" id="AGNL01006033">
    <property type="protein sequence ID" value="EJK72316.1"/>
    <property type="molecule type" value="Genomic_DNA"/>
</dbReference>
<keyword evidence="6" id="KW-0931">ER-Golgi transport</keyword>
<dbReference type="GO" id="GO:0005789">
    <property type="term" value="C:endoplasmic reticulum membrane"/>
    <property type="evidence" value="ECO:0007669"/>
    <property type="project" value="UniProtKB-SubCell"/>
</dbReference>
<feature type="region of interest" description="Disordered" evidence="11">
    <location>
        <begin position="642"/>
        <end position="698"/>
    </location>
</feature>
<dbReference type="PROSITE" id="PS50088">
    <property type="entry name" value="ANK_REPEAT"/>
    <property type="match status" value="1"/>
</dbReference>
<evidence type="ECO:0000313" key="14">
    <source>
        <dbReference type="Proteomes" id="UP000266841"/>
    </source>
</evidence>
<dbReference type="InterPro" id="IPR019150">
    <property type="entry name" value="Vesicle_transport_protein_Use1"/>
</dbReference>
<keyword evidence="8 12" id="KW-1133">Transmembrane helix</keyword>
<feature type="compositionally biased region" description="Basic and acidic residues" evidence="11">
    <location>
        <begin position="649"/>
        <end position="698"/>
    </location>
</feature>
<evidence type="ECO:0000256" key="12">
    <source>
        <dbReference type="SAM" id="Phobius"/>
    </source>
</evidence>
<keyword evidence="14" id="KW-1185">Reference proteome</keyword>
<feature type="region of interest" description="Disordered" evidence="11">
    <location>
        <begin position="335"/>
        <end position="409"/>
    </location>
</feature>
<sequence length="902" mass="102956">MMEDDELLFSSFRLAVPLASPKRRGDDVDRWILDLLALASLVRTMNRQHNNPQDHASAWRHRSRQRVMRSQVAIATRSASGLEAAFSALAAAQRQCGVDDARMRGYHEAMQKLQVDTRAVCETFQTWLENNPDDTRPRRPGALRRIFVLPETDTSEDSKEDYLDEFEFEFEDGGEANDTSSPSSTRQSQHDPSLEKQRQTSDLDAAEIQREQQEMLEAELASMATRLKSSTMAMNATLKTQTKDLDAMEELAQTNLDRVSDTAKKVEDRLKRKKGWKKTLATWSLIGTVVGVWVLCFMVMRTLPKRKVQSLDIGGAVGGLWRRVDSYFSGRPELWEDETPEEESERDAHEQQVLKERLARERERKREERNSRRRQHHHNPRDDQRRAGGECQVQPDGVQVCTPSSANDGGRANVEGIKALNMAAEQKRQRIRENMENPQAVHAVDSANAGREDGDPVGCVPWTDAMRRLEVRLGGLSRTIADSRLAQESAEDSEEWIRHSMLGKIQREQADVVQSMKAERNRARDVFWTPERQADAGRAGRTLESIPFCKEDSKASLDRDETEHEWKLDEQARAEREAQMAEKESIEQAKREATRREARREAEQMEADRLERQRLEAERLEAEQFEAEGFERQRLEEERIAAQEAAQTDADRIERERDRLEEDEAARRKAEEDNARIEKERLRKLEEQRRRAEAAEKEAEAKREAERLAAVEAARAAKIEAERLEEERARRAEQERLVLIETERLEKERIEQEREFAEQRRKDDEARRLSAINDQAKEGAGLALEQANGIELVEGSSPAGLRMAARNLENGLLARYLAESPGLVDSSDRSNWRAVHEAARAGNLVGLQLLIEAGADLNSMTGRKENGGTALWWALQRFGEDGDVVQLLRMNGAVEKGPTNLT</sequence>
<evidence type="ECO:0000256" key="7">
    <source>
        <dbReference type="ARBA" id="ARBA00022927"/>
    </source>
</evidence>
<dbReference type="Pfam" id="PF09753">
    <property type="entry name" value="Use1"/>
    <property type="match status" value="1"/>
</dbReference>
<comment type="subcellular location">
    <subcellularLocation>
        <location evidence="1">Endoplasmic reticulum membrane</location>
        <topology evidence="1">Single-pass type IV membrane protein</topology>
    </subcellularLocation>
</comment>
<keyword evidence="9 12" id="KW-0472">Membrane</keyword>
<evidence type="ECO:0000256" key="4">
    <source>
        <dbReference type="ARBA" id="ARBA00022692"/>
    </source>
</evidence>
<dbReference type="PROSITE" id="PS50297">
    <property type="entry name" value="ANK_REP_REGION"/>
    <property type="match status" value="1"/>
</dbReference>
<dbReference type="Pfam" id="PF12796">
    <property type="entry name" value="Ank_2"/>
    <property type="match status" value="1"/>
</dbReference>
<protein>
    <submittedName>
        <fullName evidence="13">Uncharacterized protein</fullName>
    </submittedName>
</protein>
<feature type="repeat" description="ANK" evidence="10">
    <location>
        <begin position="830"/>
        <end position="862"/>
    </location>
</feature>
<evidence type="ECO:0000256" key="5">
    <source>
        <dbReference type="ARBA" id="ARBA00022824"/>
    </source>
</evidence>
<dbReference type="Proteomes" id="UP000266841">
    <property type="component" value="Unassembled WGS sequence"/>
</dbReference>
<dbReference type="Gene3D" id="1.25.40.20">
    <property type="entry name" value="Ankyrin repeat-containing domain"/>
    <property type="match status" value="1"/>
</dbReference>
<dbReference type="eggNOG" id="ENOG502RRB3">
    <property type="taxonomic scope" value="Eukaryota"/>
</dbReference>
<dbReference type="InterPro" id="IPR036770">
    <property type="entry name" value="Ankyrin_rpt-contain_sf"/>
</dbReference>
<comment type="caution">
    <text evidence="13">The sequence shown here is derived from an EMBL/GenBank/DDBJ whole genome shotgun (WGS) entry which is preliminary data.</text>
</comment>
<comment type="similarity">
    <text evidence="2">Belongs to the USE1 family.</text>
</comment>
<evidence type="ECO:0000256" key="3">
    <source>
        <dbReference type="ARBA" id="ARBA00022448"/>
    </source>
</evidence>
<feature type="transmembrane region" description="Helical" evidence="12">
    <location>
        <begin position="280"/>
        <end position="300"/>
    </location>
</feature>
<feature type="region of interest" description="Disordered" evidence="11">
    <location>
        <begin position="551"/>
        <end position="609"/>
    </location>
</feature>
<feature type="region of interest" description="Disordered" evidence="11">
    <location>
        <begin position="172"/>
        <end position="202"/>
    </location>
</feature>
<feature type="compositionally biased region" description="Basic and acidic residues" evidence="11">
    <location>
        <begin position="188"/>
        <end position="202"/>
    </location>
</feature>
<evidence type="ECO:0000256" key="11">
    <source>
        <dbReference type="SAM" id="MobiDB-lite"/>
    </source>
</evidence>
<feature type="compositionally biased region" description="Basic and acidic residues" evidence="11">
    <location>
        <begin position="346"/>
        <end position="370"/>
    </location>
</feature>